<dbReference type="InterPro" id="IPR007059">
    <property type="entry name" value="DmsC"/>
</dbReference>
<feature type="transmembrane region" description="Helical" evidence="1">
    <location>
        <begin position="173"/>
        <end position="199"/>
    </location>
</feature>
<keyword evidence="1" id="KW-0472">Membrane</keyword>
<feature type="transmembrane region" description="Helical" evidence="1">
    <location>
        <begin position="6"/>
        <end position="29"/>
    </location>
</feature>
<keyword evidence="3" id="KW-1185">Reference proteome</keyword>
<keyword evidence="1" id="KW-1133">Transmembrane helix</keyword>
<evidence type="ECO:0000313" key="2">
    <source>
        <dbReference type="EMBL" id="TJW11163.1"/>
    </source>
</evidence>
<feature type="transmembrane region" description="Helical" evidence="1">
    <location>
        <begin position="76"/>
        <end position="97"/>
    </location>
</feature>
<dbReference type="AlphaFoldDB" id="A0A4T9TBI3"/>
<comment type="caution">
    <text evidence="2">The sequence shown here is derived from an EMBL/GenBank/DDBJ whole genome shotgun (WGS) entry which is preliminary data.</text>
</comment>
<evidence type="ECO:0000256" key="1">
    <source>
        <dbReference type="SAM" id="Phobius"/>
    </source>
</evidence>
<feature type="transmembrane region" description="Helical" evidence="1">
    <location>
        <begin position="205"/>
        <end position="226"/>
    </location>
</feature>
<sequence length="270" mass="27160">MEIQWSLVLFTALSGAGAWLVACAGIDAFRGLAKKAAFPAIVAGIALIVVGGIASATHLSHVDRIMAVLAHPAPGIFLEALLLGIDVLVALVLLLLIKRNASAGAQKALGAVAVAMAVVFSFSCGSSYMMASQLAWNTVALPLGYLGGAMASGAALWYLLCAICKEGSDALSFAAVETVVGAVVALVTVLAFGFVAGVIGGQSAVLFWVGVVVCGALVPLACGFAGMKRTSGALSLSLVAVIGAFIGSIAFRVLMWTASVAVMSLFGVSI</sequence>
<feature type="transmembrane region" description="Helical" evidence="1">
    <location>
        <begin position="36"/>
        <end position="56"/>
    </location>
</feature>
<organism evidence="2 3">
    <name type="scientific">Parvibacter caecicola</name>
    <dbReference type="NCBI Taxonomy" id="747645"/>
    <lineage>
        <taxon>Bacteria</taxon>
        <taxon>Bacillati</taxon>
        <taxon>Actinomycetota</taxon>
        <taxon>Coriobacteriia</taxon>
        <taxon>Coriobacteriales</taxon>
        <taxon>Coriobacteriaceae</taxon>
        <taxon>Parvibacter</taxon>
    </lineage>
</organism>
<dbReference type="GO" id="GO:0019645">
    <property type="term" value="P:anaerobic electron transport chain"/>
    <property type="evidence" value="ECO:0007669"/>
    <property type="project" value="InterPro"/>
</dbReference>
<evidence type="ECO:0000313" key="3">
    <source>
        <dbReference type="Proteomes" id="UP000309454"/>
    </source>
</evidence>
<dbReference type="GO" id="GO:0016020">
    <property type="term" value="C:membrane"/>
    <property type="evidence" value="ECO:0007669"/>
    <property type="project" value="InterPro"/>
</dbReference>
<feature type="transmembrane region" description="Helical" evidence="1">
    <location>
        <begin position="109"/>
        <end position="131"/>
    </location>
</feature>
<feature type="transmembrane region" description="Helical" evidence="1">
    <location>
        <begin position="238"/>
        <end position="266"/>
    </location>
</feature>
<feature type="transmembrane region" description="Helical" evidence="1">
    <location>
        <begin position="143"/>
        <end position="161"/>
    </location>
</feature>
<protein>
    <submittedName>
        <fullName evidence="2">DMSO reductase</fullName>
    </submittedName>
</protein>
<name>A0A4T9TBI3_9ACTN</name>
<dbReference type="RefSeq" id="WP_136845388.1">
    <property type="nucleotide sequence ID" value="NZ_CANSOV010000031.1"/>
</dbReference>
<dbReference type="EMBL" id="SSTM01000002">
    <property type="protein sequence ID" value="TJW11163.1"/>
    <property type="molecule type" value="Genomic_DNA"/>
</dbReference>
<accession>A0A4T9TBI3</accession>
<proteinExistence type="predicted"/>
<dbReference type="OrthoDB" id="3197459at2"/>
<reference evidence="2 3" key="1">
    <citation type="submission" date="2019-04" db="EMBL/GenBank/DDBJ databases">
        <title>Microbes associate with the intestines of laboratory mice.</title>
        <authorList>
            <person name="Navarre W."/>
            <person name="Wong E."/>
            <person name="Huang K.C."/>
            <person name="Tropini C."/>
            <person name="Ng K."/>
            <person name="Yu B."/>
        </authorList>
    </citation>
    <scope>NUCLEOTIDE SEQUENCE [LARGE SCALE GENOMIC DNA]</scope>
    <source>
        <strain evidence="2 3">NM48_B13</strain>
    </source>
</reference>
<dbReference type="Proteomes" id="UP000309454">
    <property type="component" value="Unassembled WGS sequence"/>
</dbReference>
<keyword evidence="1" id="KW-0812">Transmembrane</keyword>
<dbReference type="Pfam" id="PF04976">
    <property type="entry name" value="DmsC"/>
    <property type="match status" value="1"/>
</dbReference>
<gene>
    <name evidence="2" type="ORF">E5982_02765</name>
</gene>